<evidence type="ECO:0000313" key="2">
    <source>
        <dbReference type="EMBL" id="AEG17673.1"/>
    </source>
</evidence>
<gene>
    <name evidence="2" type="ordered locus">MSWAN_0637</name>
</gene>
<evidence type="ECO:0000256" key="1">
    <source>
        <dbReference type="SAM" id="Phobius"/>
    </source>
</evidence>
<dbReference type="RefSeq" id="WP_013825175.1">
    <property type="nucleotide sequence ID" value="NC_015574.1"/>
</dbReference>
<organism evidence="2 3">
    <name type="scientific">Methanobacterium paludis (strain DSM 25820 / JCM 18151 / SWAN1)</name>
    <dbReference type="NCBI Taxonomy" id="868131"/>
    <lineage>
        <taxon>Archaea</taxon>
        <taxon>Methanobacteriati</taxon>
        <taxon>Methanobacteriota</taxon>
        <taxon>Methanomada group</taxon>
        <taxon>Methanobacteria</taxon>
        <taxon>Methanobacteriales</taxon>
        <taxon>Methanobacteriaceae</taxon>
        <taxon>Methanobacterium</taxon>
    </lineage>
</organism>
<dbReference type="KEGG" id="mew:MSWAN_0637"/>
<keyword evidence="1" id="KW-0812">Transmembrane</keyword>
<keyword evidence="3" id="KW-1185">Reference proteome</keyword>
<feature type="transmembrane region" description="Helical" evidence="1">
    <location>
        <begin position="31"/>
        <end position="54"/>
    </location>
</feature>
<keyword evidence="1" id="KW-0472">Membrane</keyword>
<accession>F6D625</accession>
<protein>
    <submittedName>
        <fullName evidence="2">Uncharacterized protein</fullName>
    </submittedName>
</protein>
<proteinExistence type="predicted"/>
<feature type="transmembrane region" description="Helical" evidence="1">
    <location>
        <begin position="145"/>
        <end position="163"/>
    </location>
</feature>
<keyword evidence="1" id="KW-1133">Transmembrane helix</keyword>
<dbReference type="HOGENOM" id="CLU_1590911_0_0_2"/>
<dbReference type="EMBL" id="CP002772">
    <property type="protein sequence ID" value="AEG17673.1"/>
    <property type="molecule type" value="Genomic_DNA"/>
</dbReference>
<dbReference type="Proteomes" id="UP000009231">
    <property type="component" value="Chromosome"/>
</dbReference>
<feature type="transmembrane region" description="Helical" evidence="1">
    <location>
        <begin position="60"/>
        <end position="82"/>
    </location>
</feature>
<dbReference type="STRING" id="868131.MSWAN_0637"/>
<evidence type="ECO:0000313" key="3">
    <source>
        <dbReference type="Proteomes" id="UP000009231"/>
    </source>
</evidence>
<name>F6D625_METPW</name>
<sequence>MEKNSLVLEECIRTYDREISRKTSLESKASSLLSTNALVVSILNAFTAFIVAGIVTFNNLGILIILNIIATIIIGISIYWSLDVLKIKKHFIPFDIKNPNLIMEKLNKKQDDLTNDLIDRYLSIIPQIHNFNDIKVISLESSRTFLIYGIFISFIGLIITLFVNGGL</sequence>
<dbReference type="AlphaFoldDB" id="F6D625"/>
<reference evidence="2 3" key="1">
    <citation type="journal article" date="2014" name="Int. J. Syst. Evol. Microbiol.">
        <title>Methanobacterium paludis sp. nov. and a novel strain of Methanobacterium lacus isolated from northern peatlands.</title>
        <authorList>
            <person name="Cadillo-Quiroz H."/>
            <person name="Brauer S.L."/>
            <person name="Goodson N."/>
            <person name="Yavitt J.B."/>
            <person name="Zinder S.H."/>
        </authorList>
    </citation>
    <scope>NUCLEOTIDE SEQUENCE [LARGE SCALE GENOMIC DNA]</scope>
    <source>
        <strain evidence="3">DSM 25820 / JCM 18151 / SWAN1</strain>
    </source>
</reference>
<dbReference type="GeneID" id="10668127"/>